<gene>
    <name evidence="2" type="ORF">GCM10009111_27170</name>
</gene>
<feature type="transmembrane region" description="Helical" evidence="1">
    <location>
        <begin position="7"/>
        <end position="23"/>
    </location>
</feature>
<keyword evidence="1" id="KW-0812">Transmembrane</keyword>
<dbReference type="EMBL" id="BAAAFA010000009">
    <property type="protein sequence ID" value="GAA0820937.1"/>
    <property type="molecule type" value="Genomic_DNA"/>
</dbReference>
<feature type="transmembrane region" description="Helical" evidence="1">
    <location>
        <begin position="90"/>
        <end position="117"/>
    </location>
</feature>
<evidence type="ECO:0000313" key="3">
    <source>
        <dbReference type="Proteomes" id="UP001500021"/>
    </source>
</evidence>
<reference evidence="2 3" key="1">
    <citation type="journal article" date="2019" name="Int. J. Syst. Evol. Microbiol.">
        <title>The Global Catalogue of Microorganisms (GCM) 10K type strain sequencing project: providing services to taxonomists for standard genome sequencing and annotation.</title>
        <authorList>
            <consortium name="The Broad Institute Genomics Platform"/>
            <consortium name="The Broad Institute Genome Sequencing Center for Infectious Disease"/>
            <person name="Wu L."/>
            <person name="Ma J."/>
        </authorList>
    </citation>
    <scope>NUCLEOTIDE SEQUENCE [LARGE SCALE GENOMIC DNA]</scope>
    <source>
        <strain evidence="2 3">JCM 15608</strain>
    </source>
</reference>
<sequence length="125" mass="13971">MRNIGLIIYWVICSYLIVDLVLLNDWVMFFDPQSIAIVFFPTLAAIFIQPKKAISQRLNTSFKVCWFSGGLMFIYGAILTLQGASGDSQAVLTGLSVALIPIIYCFIISLLYAPYVLSKDKAHIK</sequence>
<proteinExistence type="predicted"/>
<dbReference type="RefSeq" id="WP_343818128.1">
    <property type="nucleotide sequence ID" value="NZ_BAAAFA010000009.1"/>
</dbReference>
<name>A0ABN1LA17_9GAMM</name>
<comment type="caution">
    <text evidence="2">The sequence shown here is derived from an EMBL/GenBank/DDBJ whole genome shotgun (WGS) entry which is preliminary data.</text>
</comment>
<evidence type="ECO:0000313" key="2">
    <source>
        <dbReference type="EMBL" id="GAA0820937.1"/>
    </source>
</evidence>
<protein>
    <submittedName>
        <fullName evidence="2">Uncharacterized protein</fullName>
    </submittedName>
</protein>
<organism evidence="2 3">
    <name type="scientific">Colwellia asteriadis</name>
    <dbReference type="NCBI Taxonomy" id="517723"/>
    <lineage>
        <taxon>Bacteria</taxon>
        <taxon>Pseudomonadati</taxon>
        <taxon>Pseudomonadota</taxon>
        <taxon>Gammaproteobacteria</taxon>
        <taxon>Alteromonadales</taxon>
        <taxon>Colwelliaceae</taxon>
        <taxon>Colwellia</taxon>
    </lineage>
</organism>
<keyword evidence="1" id="KW-1133">Transmembrane helix</keyword>
<keyword evidence="3" id="KW-1185">Reference proteome</keyword>
<accession>A0ABN1LA17</accession>
<evidence type="ECO:0000256" key="1">
    <source>
        <dbReference type="SAM" id="Phobius"/>
    </source>
</evidence>
<feature type="transmembrane region" description="Helical" evidence="1">
    <location>
        <begin position="60"/>
        <end position="78"/>
    </location>
</feature>
<keyword evidence="1" id="KW-0472">Membrane</keyword>
<feature type="transmembrane region" description="Helical" evidence="1">
    <location>
        <begin position="29"/>
        <end position="48"/>
    </location>
</feature>
<dbReference type="Proteomes" id="UP001500021">
    <property type="component" value="Unassembled WGS sequence"/>
</dbReference>